<organism evidence="1 2">
    <name type="scientific">Trichonephila clavata</name>
    <name type="common">Joro spider</name>
    <name type="synonym">Nephila clavata</name>
    <dbReference type="NCBI Taxonomy" id="2740835"/>
    <lineage>
        <taxon>Eukaryota</taxon>
        <taxon>Metazoa</taxon>
        <taxon>Ecdysozoa</taxon>
        <taxon>Arthropoda</taxon>
        <taxon>Chelicerata</taxon>
        <taxon>Arachnida</taxon>
        <taxon>Araneae</taxon>
        <taxon>Araneomorphae</taxon>
        <taxon>Entelegynae</taxon>
        <taxon>Araneoidea</taxon>
        <taxon>Nephilidae</taxon>
        <taxon>Trichonephila</taxon>
    </lineage>
</organism>
<accession>A0A8X6GYD9</accession>
<evidence type="ECO:0000313" key="2">
    <source>
        <dbReference type="Proteomes" id="UP000887116"/>
    </source>
</evidence>
<keyword evidence="2" id="KW-1185">Reference proteome</keyword>
<dbReference type="AlphaFoldDB" id="A0A8X6GYD9"/>
<dbReference type="Proteomes" id="UP000887116">
    <property type="component" value="Unassembled WGS sequence"/>
</dbReference>
<proteinExistence type="predicted"/>
<reference evidence="1" key="1">
    <citation type="submission" date="2020-07" db="EMBL/GenBank/DDBJ databases">
        <title>Multicomponent nature underlies the extraordinary mechanical properties of spider dragline silk.</title>
        <authorList>
            <person name="Kono N."/>
            <person name="Nakamura H."/>
            <person name="Mori M."/>
            <person name="Yoshida Y."/>
            <person name="Ohtoshi R."/>
            <person name="Malay A.D."/>
            <person name="Moran D.A.P."/>
            <person name="Tomita M."/>
            <person name="Numata K."/>
            <person name="Arakawa K."/>
        </authorList>
    </citation>
    <scope>NUCLEOTIDE SEQUENCE</scope>
</reference>
<evidence type="ECO:0000313" key="1">
    <source>
        <dbReference type="EMBL" id="GFR13592.1"/>
    </source>
</evidence>
<gene>
    <name evidence="1" type="ORF">TNCT_498711</name>
</gene>
<dbReference type="EMBL" id="BMAO01036872">
    <property type="protein sequence ID" value="GFR13592.1"/>
    <property type="molecule type" value="Genomic_DNA"/>
</dbReference>
<feature type="non-terminal residue" evidence="1">
    <location>
        <position position="1"/>
    </location>
</feature>
<protein>
    <submittedName>
        <fullName evidence="1">Uncharacterized protein</fullName>
    </submittedName>
</protein>
<comment type="caution">
    <text evidence="1">The sequence shown here is derived from an EMBL/GenBank/DDBJ whole genome shotgun (WGS) entry which is preliminary data.</text>
</comment>
<name>A0A8X6GYD9_TRICU</name>
<sequence length="37" mass="3855">HCSTGDPSSRDKTASLVTSAALLAEEADINTIPIIEQ</sequence>